<dbReference type="InterPro" id="IPR026876">
    <property type="entry name" value="Fn3_assoc_repeat"/>
</dbReference>
<protein>
    <submittedName>
        <fullName evidence="7">C-type cytochrome domain-containing protein</fullName>
    </submittedName>
</protein>
<evidence type="ECO:0000256" key="5">
    <source>
        <dbReference type="SAM" id="Phobius"/>
    </source>
</evidence>
<feature type="transmembrane region" description="Helical" evidence="5">
    <location>
        <begin position="145"/>
        <end position="162"/>
    </location>
</feature>
<feature type="domain" description="Cytochrome c" evidence="6">
    <location>
        <begin position="189"/>
        <end position="281"/>
    </location>
</feature>
<evidence type="ECO:0000256" key="1">
    <source>
        <dbReference type="ARBA" id="ARBA00022617"/>
    </source>
</evidence>
<keyword evidence="3 4" id="KW-0408">Iron</keyword>
<sequence>MIKQSHQGFAETLLFILNVFLIFLLVFGGYVVIPQWLQPVGRMHPLMLHFPIVLLTMALLFEYFRFRPAFKEEALYQNFTTVLLLGGSLLAAITAIMGFFLAKEPGYSGNILQWHKWTGASVVWLSSAIYWFRDKQWYHTSLAKAMSSITLISVILAGHYGADLTHGEDFILAPIRTATAAVPIDQALVYQDVIQPIFNAKCISCHNEDKVKGRLMLTDSGAVLKGGKSGKLFVPGDAKMSMLLKRIHLPIEDDKRMPPSGKPQLTDDELTLLYLWVKNKPKFKQKVIDLPTTDSLRIFAAKVLSPASSTTETYDFSAADEKTIAGLNNNYRIVRTIAKESPALAVNIYNKSVFTPKVLDELSAVKEQVVSLNLNKMPVKDAELKTIASFENLRTLSLNFTNIDGSGLKELTKLKYLKVLSLAGTKVKSEYLKQIAGIKSLTEVVVWNVGLKPDDIKQLRKINNKINFVEGFQDDGKPIRLNMPQIKSKQYVYTKPFELLISHPINGAIIRYTMDGTDPDSVKSPIYKPGIIINSDVTVKARAYKAGWYGSDVNMVNYNKGTYTADTAVIDNNGGGKMLIDKELGSFGPYDGKWVGVPFEMVIHVTFIKPVSLKTIGLGCLRLNAQQILFPGEVEIRGGTDKRKLTFIGKTKPAKPSKEDPDKRSVFEAELNTDRPLSYFEIRVKPVKPQSWFPPQKPANVWVDELFFN</sequence>
<dbReference type="RefSeq" id="WP_377123739.1">
    <property type="nucleotide sequence ID" value="NZ_JBHUON010000003.1"/>
</dbReference>
<dbReference type="InterPro" id="IPR011429">
    <property type="entry name" value="Cyt_c_Planctomycete-type"/>
</dbReference>
<dbReference type="InterPro" id="IPR009056">
    <property type="entry name" value="Cyt_c-like_dom"/>
</dbReference>
<keyword evidence="5" id="KW-1133">Transmembrane helix</keyword>
<dbReference type="Proteomes" id="UP001597601">
    <property type="component" value="Unassembled WGS sequence"/>
</dbReference>
<reference evidence="8" key="1">
    <citation type="journal article" date="2019" name="Int. J. Syst. Evol. Microbiol.">
        <title>The Global Catalogue of Microorganisms (GCM) 10K type strain sequencing project: providing services to taxonomists for standard genome sequencing and annotation.</title>
        <authorList>
            <consortium name="The Broad Institute Genomics Platform"/>
            <consortium name="The Broad Institute Genome Sequencing Center for Infectious Disease"/>
            <person name="Wu L."/>
            <person name="Ma J."/>
        </authorList>
    </citation>
    <scope>NUCLEOTIDE SEQUENCE [LARGE SCALE GENOMIC DNA]</scope>
    <source>
        <strain evidence="8">KCTC 52232</strain>
    </source>
</reference>
<evidence type="ECO:0000256" key="4">
    <source>
        <dbReference type="PROSITE-ProRule" id="PRU00433"/>
    </source>
</evidence>
<dbReference type="Pfam" id="PF09990">
    <property type="entry name" value="DUF2231"/>
    <property type="match status" value="1"/>
</dbReference>
<gene>
    <name evidence="7" type="ORF">ACFSYC_03910</name>
</gene>
<comment type="caution">
    <text evidence="7">The sequence shown here is derived from an EMBL/GenBank/DDBJ whole genome shotgun (WGS) entry which is preliminary data.</text>
</comment>
<keyword evidence="1 4" id="KW-0349">Heme</keyword>
<dbReference type="InterPro" id="IPR019251">
    <property type="entry name" value="DUF2231_TM"/>
</dbReference>
<proteinExistence type="predicted"/>
<dbReference type="InterPro" id="IPR032675">
    <property type="entry name" value="LRR_dom_sf"/>
</dbReference>
<dbReference type="Pfam" id="PF13287">
    <property type="entry name" value="Fn3_assoc"/>
    <property type="match status" value="1"/>
</dbReference>
<evidence type="ECO:0000256" key="2">
    <source>
        <dbReference type="ARBA" id="ARBA00022723"/>
    </source>
</evidence>
<name>A0ABW5XJS3_9SPHI</name>
<dbReference type="Pfam" id="PF07635">
    <property type="entry name" value="PSCyt1"/>
    <property type="match status" value="1"/>
</dbReference>
<organism evidence="7 8">
    <name type="scientific">Mucilaginibacter antarcticus</name>
    <dbReference type="NCBI Taxonomy" id="1855725"/>
    <lineage>
        <taxon>Bacteria</taxon>
        <taxon>Pseudomonadati</taxon>
        <taxon>Bacteroidota</taxon>
        <taxon>Sphingobacteriia</taxon>
        <taxon>Sphingobacteriales</taxon>
        <taxon>Sphingobacteriaceae</taxon>
        <taxon>Mucilaginibacter</taxon>
    </lineage>
</organism>
<evidence type="ECO:0000313" key="8">
    <source>
        <dbReference type="Proteomes" id="UP001597601"/>
    </source>
</evidence>
<feature type="transmembrane region" description="Helical" evidence="5">
    <location>
        <begin position="45"/>
        <end position="64"/>
    </location>
</feature>
<dbReference type="SUPFAM" id="SSF52047">
    <property type="entry name" value="RNI-like"/>
    <property type="match status" value="1"/>
</dbReference>
<feature type="transmembrane region" description="Helical" evidence="5">
    <location>
        <begin position="12"/>
        <end position="33"/>
    </location>
</feature>
<evidence type="ECO:0000256" key="3">
    <source>
        <dbReference type="ARBA" id="ARBA00023004"/>
    </source>
</evidence>
<dbReference type="PROSITE" id="PS51007">
    <property type="entry name" value="CYTC"/>
    <property type="match status" value="1"/>
</dbReference>
<dbReference type="SUPFAM" id="SSF46626">
    <property type="entry name" value="Cytochrome c"/>
    <property type="match status" value="1"/>
</dbReference>
<keyword evidence="2 4" id="KW-0479">Metal-binding</keyword>
<dbReference type="EMBL" id="JBHUON010000003">
    <property type="protein sequence ID" value="MFD2863825.1"/>
    <property type="molecule type" value="Genomic_DNA"/>
</dbReference>
<dbReference type="PANTHER" id="PTHR35889:SF3">
    <property type="entry name" value="F-BOX DOMAIN-CONTAINING PROTEIN"/>
    <property type="match status" value="1"/>
</dbReference>
<evidence type="ECO:0000259" key="6">
    <source>
        <dbReference type="PROSITE" id="PS51007"/>
    </source>
</evidence>
<dbReference type="Gene3D" id="3.80.10.10">
    <property type="entry name" value="Ribonuclease Inhibitor"/>
    <property type="match status" value="1"/>
</dbReference>
<feature type="transmembrane region" description="Helical" evidence="5">
    <location>
        <begin position="114"/>
        <end position="133"/>
    </location>
</feature>
<keyword evidence="5" id="KW-0812">Transmembrane</keyword>
<dbReference type="PANTHER" id="PTHR35889">
    <property type="entry name" value="CYCLOINULO-OLIGOSACCHARIDE FRUCTANOTRANSFERASE-RELATED"/>
    <property type="match status" value="1"/>
</dbReference>
<evidence type="ECO:0000313" key="7">
    <source>
        <dbReference type="EMBL" id="MFD2863825.1"/>
    </source>
</evidence>
<accession>A0ABW5XJS3</accession>
<dbReference type="InterPro" id="IPR036909">
    <property type="entry name" value="Cyt_c-like_dom_sf"/>
</dbReference>
<keyword evidence="5" id="KW-0472">Membrane</keyword>
<keyword evidence="8" id="KW-1185">Reference proteome</keyword>
<feature type="transmembrane region" description="Helical" evidence="5">
    <location>
        <begin position="76"/>
        <end position="102"/>
    </location>
</feature>